<feature type="signal peptide" evidence="1">
    <location>
        <begin position="1"/>
        <end position="19"/>
    </location>
</feature>
<name>A0AAF0IQA6_9BASI</name>
<feature type="chain" id="PRO_5042276510" evidence="1">
    <location>
        <begin position="20"/>
        <end position="196"/>
    </location>
</feature>
<dbReference type="AlphaFoldDB" id="A0AAF0IQA6"/>
<reference evidence="2" key="1">
    <citation type="submission" date="2023-03" db="EMBL/GenBank/DDBJ databases">
        <title>Mating type loci evolution in Malassezia.</title>
        <authorList>
            <person name="Coelho M.A."/>
        </authorList>
    </citation>
    <scope>NUCLEOTIDE SEQUENCE</scope>
    <source>
        <strain evidence="2">CBS 7876</strain>
    </source>
</reference>
<dbReference type="EMBL" id="CP119934">
    <property type="protein sequence ID" value="WFD01340.1"/>
    <property type="molecule type" value="Genomic_DNA"/>
</dbReference>
<dbReference type="Proteomes" id="UP001214603">
    <property type="component" value="Chromosome 1"/>
</dbReference>
<keyword evidence="3" id="KW-1185">Reference proteome</keyword>
<sequence>MQFNKVLIASGLLATAATAAPASEASSGVQCKESYKGKLILNVVRPDMKHGVSIDEHADKKYGERMLHVQKSVHPSHRVVFSECTGGPVPKSGERKFGTVELEEERGQCLFFKKEKDQWKDPIAAIGVKKCPGKDYKEKDMFFASYQDADKKHSLSVATTPSDPERFNSYGVHDSVLMMYPTRKHQHDYFTSVRIE</sequence>
<proteinExistence type="predicted"/>
<accession>A0AAF0IQA6</accession>
<keyword evidence="1" id="KW-0732">Signal</keyword>
<protein>
    <submittedName>
        <fullName evidence="2">Uncharacterized protein</fullName>
    </submittedName>
</protein>
<evidence type="ECO:0000313" key="2">
    <source>
        <dbReference type="EMBL" id="WFD01340.1"/>
    </source>
</evidence>
<gene>
    <name evidence="2" type="ORF">MOBT1_000001</name>
</gene>
<evidence type="ECO:0000313" key="3">
    <source>
        <dbReference type="Proteomes" id="UP001214603"/>
    </source>
</evidence>
<evidence type="ECO:0000256" key="1">
    <source>
        <dbReference type="SAM" id="SignalP"/>
    </source>
</evidence>
<organism evidence="2 3">
    <name type="scientific">Malassezia obtusa</name>
    <dbReference type="NCBI Taxonomy" id="76774"/>
    <lineage>
        <taxon>Eukaryota</taxon>
        <taxon>Fungi</taxon>
        <taxon>Dikarya</taxon>
        <taxon>Basidiomycota</taxon>
        <taxon>Ustilaginomycotina</taxon>
        <taxon>Malasseziomycetes</taxon>
        <taxon>Malasseziales</taxon>
        <taxon>Malasseziaceae</taxon>
        <taxon>Malassezia</taxon>
    </lineage>
</organism>